<dbReference type="VEuPathDB" id="TriTrypDB:TvY486_1003450"/>
<dbReference type="PANTHER" id="PTHR24198">
    <property type="entry name" value="ANKYRIN REPEAT AND PROTEIN KINASE DOMAIN-CONTAINING PROTEIN"/>
    <property type="match status" value="1"/>
</dbReference>
<sequence length="812" mass="91576">MLLRRFNIGAGLDRYLPGSDGFYFDQVVDLLPYEPGMLPSAWKPSADLLYQSADRGSLSSMEEACYHGSLAHAVLYWTNGADITSRIYSFSGICGTALMLASLRGHLHIVRFLVDNGAEVNIRNSMGHSALLWAIGALHYHICHFLLNHGADPTLKDEQGLNAYFVAARNSSVPLLIMLSENHKFDPQERDKQGHTILHWAVYMNSLSVTQYLIENYHLDINAVDSTGRTPLIWAAREGYADVIEYLLYVGANTGIRDNDNYTALEYATYRNHLETVYVLERGVTRPSYGVPSSVSDSLVAEGSGKEGKGTTVRERRRRGTFSMLCHEHIFAIITVASMMFVHISYVLLKFIPPLLSYIPVVMFLFRNVVWVLIWGQPEQGGRPISLPMQEFGVGRHFADACRGVWIFRNRDASWLFVLPAFMFFQFYAWGRMGLASLLPLLRVESTVFNIDSWERAPNSNAGDHWPGLPQQGHTRGRAVVLSLLTIIVVCAVMCKCLSMRSVYEPKCASITTSPVWAIVKQKAYNWLHPRIIFSERHVALPLRAFYCYERDAIMERFDGYSIALDCPIAVSNHVWFFILVISFTGFQWLMFFWGWTQTNQLLNCPRYDSFLHWLIMSMYNLLVHALPCPDTRPENASVAYSRLFWWLKHVIPSEANHLGVWILQYTFIIAVAATLVSIRQVTAAAYGATRMELANPTATYSGGGLVSIFTDTHPLAGNTADVGVGTSMAEPWLPPEGYTEGLLCIMDSRPVGSSKRRRYGRYCIYSESRFSIVNIIMFLLGRAGRRWRGAMAVSPANQPIMRPSVLAAHLE</sequence>
<keyword evidence="4" id="KW-0812">Transmembrane</keyword>
<evidence type="ECO:0000256" key="3">
    <source>
        <dbReference type="PROSITE-ProRule" id="PRU00023"/>
    </source>
</evidence>
<dbReference type="Pfam" id="PF13637">
    <property type="entry name" value="Ank_4"/>
    <property type="match status" value="1"/>
</dbReference>
<dbReference type="PROSITE" id="PS50297">
    <property type="entry name" value="ANK_REP_REGION"/>
    <property type="match status" value="2"/>
</dbReference>
<dbReference type="InterPro" id="IPR002110">
    <property type="entry name" value="Ankyrin_rpt"/>
</dbReference>
<feature type="transmembrane region" description="Helical" evidence="4">
    <location>
        <begin position="355"/>
        <end position="376"/>
    </location>
</feature>
<dbReference type="InterPro" id="IPR036770">
    <property type="entry name" value="Ankyrin_rpt-contain_sf"/>
</dbReference>
<dbReference type="SMART" id="SM00248">
    <property type="entry name" value="ANK"/>
    <property type="match status" value="6"/>
</dbReference>
<dbReference type="EMBL" id="HE573026">
    <property type="protein sequence ID" value="CCC51292.1"/>
    <property type="molecule type" value="Genomic_DNA"/>
</dbReference>
<feature type="repeat" description="ANK" evidence="3">
    <location>
        <begin position="227"/>
        <end position="259"/>
    </location>
</feature>
<name>G0U5Z1_TRYVY</name>
<feature type="transmembrane region" description="Helical" evidence="4">
    <location>
        <begin position="659"/>
        <end position="679"/>
    </location>
</feature>
<evidence type="ECO:0000256" key="2">
    <source>
        <dbReference type="ARBA" id="ARBA00023043"/>
    </source>
</evidence>
<feature type="repeat" description="ANK" evidence="3">
    <location>
        <begin position="126"/>
        <end position="158"/>
    </location>
</feature>
<keyword evidence="4" id="KW-1133">Transmembrane helix</keyword>
<dbReference type="SUPFAM" id="SSF48403">
    <property type="entry name" value="Ankyrin repeat"/>
    <property type="match status" value="1"/>
</dbReference>
<accession>G0U5Z1</accession>
<dbReference type="Pfam" id="PF12796">
    <property type="entry name" value="Ank_2"/>
    <property type="match status" value="1"/>
</dbReference>
<feature type="transmembrane region" description="Helical" evidence="4">
    <location>
        <begin position="575"/>
        <end position="596"/>
    </location>
</feature>
<dbReference type="PROSITE" id="PS50088">
    <property type="entry name" value="ANK_REPEAT"/>
    <property type="match status" value="3"/>
</dbReference>
<dbReference type="OMA" id="LMHWAAY"/>
<evidence type="ECO:0000256" key="4">
    <source>
        <dbReference type="SAM" id="Phobius"/>
    </source>
</evidence>
<feature type="transmembrane region" description="Helical" evidence="4">
    <location>
        <begin position="413"/>
        <end position="431"/>
    </location>
</feature>
<dbReference type="Gene3D" id="1.25.40.20">
    <property type="entry name" value="Ankyrin repeat-containing domain"/>
    <property type="match status" value="2"/>
</dbReference>
<feature type="repeat" description="ANK" evidence="3">
    <location>
        <begin position="96"/>
        <end position="125"/>
    </location>
</feature>
<proteinExistence type="predicted"/>
<feature type="transmembrane region" description="Helical" evidence="4">
    <location>
        <begin position="479"/>
        <end position="498"/>
    </location>
</feature>
<organism evidence="5">
    <name type="scientific">Trypanosoma vivax (strain Y486)</name>
    <dbReference type="NCBI Taxonomy" id="1055687"/>
    <lineage>
        <taxon>Eukaryota</taxon>
        <taxon>Discoba</taxon>
        <taxon>Euglenozoa</taxon>
        <taxon>Kinetoplastea</taxon>
        <taxon>Metakinetoplastina</taxon>
        <taxon>Trypanosomatida</taxon>
        <taxon>Trypanosomatidae</taxon>
        <taxon>Trypanosoma</taxon>
        <taxon>Duttonella</taxon>
    </lineage>
</organism>
<gene>
    <name evidence="5" type="ORF">TVY486_1003450</name>
</gene>
<keyword evidence="4" id="KW-0472">Membrane</keyword>
<evidence type="ECO:0000256" key="1">
    <source>
        <dbReference type="ARBA" id="ARBA00022737"/>
    </source>
</evidence>
<keyword evidence="1" id="KW-0677">Repeat</keyword>
<dbReference type="PANTHER" id="PTHR24198:SF165">
    <property type="entry name" value="ANKYRIN REPEAT-CONTAINING PROTEIN-RELATED"/>
    <property type="match status" value="1"/>
</dbReference>
<feature type="transmembrane region" description="Helical" evidence="4">
    <location>
        <begin position="324"/>
        <end position="349"/>
    </location>
</feature>
<evidence type="ECO:0000313" key="5">
    <source>
        <dbReference type="EMBL" id="CCC51292.1"/>
    </source>
</evidence>
<dbReference type="AlphaFoldDB" id="G0U5Z1"/>
<reference evidence="5" key="1">
    <citation type="journal article" date="2012" name="Proc. Natl. Acad. Sci. U.S.A.">
        <title>Antigenic diversity is generated by distinct evolutionary mechanisms in African trypanosome species.</title>
        <authorList>
            <person name="Jackson A.P."/>
            <person name="Berry A."/>
            <person name="Aslett M."/>
            <person name="Allison H.C."/>
            <person name="Burton P."/>
            <person name="Vavrova-Anderson J."/>
            <person name="Brown R."/>
            <person name="Browne H."/>
            <person name="Corton N."/>
            <person name="Hauser H."/>
            <person name="Gamble J."/>
            <person name="Gilderthorp R."/>
            <person name="Marcello L."/>
            <person name="McQuillan J."/>
            <person name="Otto T.D."/>
            <person name="Quail M.A."/>
            <person name="Sanders M.J."/>
            <person name="van Tonder A."/>
            <person name="Ginger M.L."/>
            <person name="Field M.C."/>
            <person name="Barry J.D."/>
            <person name="Hertz-Fowler C."/>
            <person name="Berriman M."/>
        </authorList>
    </citation>
    <scope>NUCLEOTIDE SEQUENCE</scope>
    <source>
        <strain evidence="5">Y486</strain>
    </source>
</reference>
<keyword evidence="2 3" id="KW-0040">ANK repeat</keyword>
<protein>
    <submittedName>
        <fullName evidence="5">Uncharacterized protein</fullName>
    </submittedName>
</protein>